<gene>
    <name evidence="5" type="ORF">PT974_09586</name>
</gene>
<feature type="domain" description="GPI inositol-deacylase winged helix" evidence="3">
    <location>
        <begin position="540"/>
        <end position="629"/>
    </location>
</feature>
<evidence type="ECO:0000259" key="4">
    <source>
        <dbReference type="Pfam" id="PF24883"/>
    </source>
</evidence>
<protein>
    <submittedName>
        <fullName evidence="5">Ankyrin repeat and KH domain-containing protein mask</fullName>
    </submittedName>
</protein>
<proteinExistence type="predicted"/>
<feature type="repeat" description="ANK" evidence="2">
    <location>
        <begin position="842"/>
        <end position="874"/>
    </location>
</feature>
<dbReference type="Pfam" id="PF12796">
    <property type="entry name" value="Ank_2"/>
    <property type="match status" value="1"/>
</dbReference>
<dbReference type="SUPFAM" id="SSF48403">
    <property type="entry name" value="Ankyrin repeat"/>
    <property type="match status" value="1"/>
</dbReference>
<dbReference type="PROSITE" id="PS50088">
    <property type="entry name" value="ANK_REPEAT"/>
    <property type="match status" value="3"/>
</dbReference>
<dbReference type="InterPro" id="IPR027417">
    <property type="entry name" value="P-loop_NTPase"/>
</dbReference>
<dbReference type="InterPro" id="IPR036770">
    <property type="entry name" value="Ankyrin_rpt-contain_sf"/>
</dbReference>
<evidence type="ECO:0000259" key="3">
    <source>
        <dbReference type="Pfam" id="PF22939"/>
    </source>
</evidence>
<keyword evidence="2" id="KW-0040">ANK repeat</keyword>
<dbReference type="InterPro" id="IPR002110">
    <property type="entry name" value="Ankyrin_rpt"/>
</dbReference>
<dbReference type="InterPro" id="IPR056884">
    <property type="entry name" value="NPHP3-like_N"/>
</dbReference>
<dbReference type="InterPro" id="IPR054471">
    <property type="entry name" value="GPIID_WHD"/>
</dbReference>
<dbReference type="EMBL" id="JAVFKD010000014">
    <property type="protein sequence ID" value="KAK5991306.1"/>
    <property type="molecule type" value="Genomic_DNA"/>
</dbReference>
<accession>A0ABR0SHJ3</accession>
<evidence type="ECO:0000313" key="5">
    <source>
        <dbReference type="EMBL" id="KAK5991306.1"/>
    </source>
</evidence>
<keyword evidence="6" id="KW-1185">Reference proteome</keyword>
<name>A0ABR0SHJ3_9HYPO</name>
<evidence type="ECO:0000256" key="1">
    <source>
        <dbReference type="ARBA" id="ARBA00022737"/>
    </source>
</evidence>
<comment type="caution">
    <text evidence="5">The sequence shown here is derived from an EMBL/GenBank/DDBJ whole genome shotgun (WGS) entry which is preliminary data.</text>
</comment>
<evidence type="ECO:0000313" key="6">
    <source>
        <dbReference type="Proteomes" id="UP001338125"/>
    </source>
</evidence>
<dbReference type="Gene3D" id="1.25.40.20">
    <property type="entry name" value="Ankyrin repeat-containing domain"/>
    <property type="match status" value="1"/>
</dbReference>
<evidence type="ECO:0000256" key="2">
    <source>
        <dbReference type="PROSITE-ProRule" id="PRU00023"/>
    </source>
</evidence>
<dbReference type="Pfam" id="PF13637">
    <property type="entry name" value="Ank_4"/>
    <property type="match status" value="1"/>
</dbReference>
<dbReference type="SMART" id="SM00248">
    <property type="entry name" value="ANK"/>
    <property type="match status" value="4"/>
</dbReference>
<feature type="repeat" description="ANK" evidence="2">
    <location>
        <begin position="907"/>
        <end position="939"/>
    </location>
</feature>
<dbReference type="PROSITE" id="PS50297">
    <property type="entry name" value="ANK_REP_REGION"/>
    <property type="match status" value="2"/>
</dbReference>
<organism evidence="5 6">
    <name type="scientific">Cladobotryum mycophilum</name>
    <dbReference type="NCBI Taxonomy" id="491253"/>
    <lineage>
        <taxon>Eukaryota</taxon>
        <taxon>Fungi</taxon>
        <taxon>Dikarya</taxon>
        <taxon>Ascomycota</taxon>
        <taxon>Pezizomycotina</taxon>
        <taxon>Sordariomycetes</taxon>
        <taxon>Hypocreomycetidae</taxon>
        <taxon>Hypocreales</taxon>
        <taxon>Hypocreaceae</taxon>
        <taxon>Cladobotryum</taxon>
    </lineage>
</organism>
<sequence length="966" mass="108857">MALTIIRNFGRLKPEIRLGEAISNFEVDLTAQQMAAFRDYTHKSTTKPPTIDDVMRVTAEINRAASGRFSGKRCFGTRFTRILQAIQQFAGLGSVVLGGSQNLLACSVWSMLRMTLVSFVALSSFLDKISSILMMIGCSAPLHENMALLFPHSKNLWPYILEYCTIVVKLCHHLLAFTGKGLVQQLAMSVKDMELDLYQSELKKWSKLIDREASVLMCSTLLKQKSDLDTLTRLSKKTRHQERLQTYQRILDAFSKYDFQTTFNEIRKMGNTSLFLQMTEYISWKTRLGCRTLLCLGKLGSGKSVWMANVIDDLRLHEDSANYPIAYFFCRHDIAESLKAHTIVSSLTRQLLRPNSDFNGVEEIIAQEGPVLHFHGILKVLRKSLSTDFKAYVILDGLDDCHDVEKRKVVEQLRELQRIFPICVFMSSRQKADFAPNLDLELLGTYGTIMIPNNNPDIEAFIDEKLERCIESGKLAIGNPTIILEIQSALIQGSQGMFLWVALQIEALCTSRTDRAIRKALADLPKDLSEIFGRILKRSGEGGKDWQKKILEILIAACEPLTAEQLAEALSVVPGDTIWDPDQQLNDISAVLAFCGSLIYIDEEILTVRILHGSVKQFLLGEFSTSKVALFTEADARERMAAIIITYLNYNIFNTEVSTKVAPKINDAPARIVRTMQSSGTVGSIAVRLLRTQKQSTFDIGPTLQEVQRKERSREQFRFYSYARLHWLHYFHYVSNELPWAVVLLERLLERFQVVWNGQDEILAFISESINHNKVALMKTICTKPEIMRELPHLDGHMDSLRALVDLGLDGKSLAHAIENRHQELLQTLINLGLNVDTKTEGEDTLLFTALRYQNTEIAKMLIKRGANLSLDTSSHSTLHRAVRDGYNDGVALLIAEGVNLEATDSLGETPIFNAVRHGHLHIAGLLIDSGANLETKSYAGQTPLLYEVYMEHLNSIKLLIEGALI</sequence>
<dbReference type="SUPFAM" id="SSF52540">
    <property type="entry name" value="P-loop containing nucleoside triphosphate hydrolases"/>
    <property type="match status" value="1"/>
</dbReference>
<dbReference type="PANTHER" id="PTHR10039">
    <property type="entry name" value="AMELOGENIN"/>
    <property type="match status" value="1"/>
</dbReference>
<dbReference type="PANTHER" id="PTHR10039:SF10">
    <property type="entry name" value="NACHT DOMAIN-CONTAINING PROTEIN"/>
    <property type="match status" value="1"/>
</dbReference>
<keyword evidence="1" id="KW-0677">Repeat</keyword>
<dbReference type="Pfam" id="PF24883">
    <property type="entry name" value="NPHP3_N"/>
    <property type="match status" value="1"/>
</dbReference>
<reference evidence="5 6" key="1">
    <citation type="submission" date="2024-01" db="EMBL/GenBank/DDBJ databases">
        <title>Complete genome of Cladobotryum mycophilum ATHUM6906.</title>
        <authorList>
            <person name="Christinaki A.C."/>
            <person name="Myridakis A.I."/>
            <person name="Kouvelis V.N."/>
        </authorList>
    </citation>
    <scope>NUCLEOTIDE SEQUENCE [LARGE SCALE GENOMIC DNA]</scope>
    <source>
        <strain evidence="5 6">ATHUM6906</strain>
    </source>
</reference>
<feature type="repeat" description="ANK" evidence="2">
    <location>
        <begin position="874"/>
        <end position="906"/>
    </location>
</feature>
<dbReference type="Gene3D" id="3.40.50.300">
    <property type="entry name" value="P-loop containing nucleotide triphosphate hydrolases"/>
    <property type="match status" value="1"/>
</dbReference>
<dbReference type="Pfam" id="PF22939">
    <property type="entry name" value="WHD_GPIID"/>
    <property type="match status" value="1"/>
</dbReference>
<feature type="domain" description="Nephrocystin 3-like N-terminal" evidence="4">
    <location>
        <begin position="274"/>
        <end position="429"/>
    </location>
</feature>
<dbReference type="Proteomes" id="UP001338125">
    <property type="component" value="Unassembled WGS sequence"/>
</dbReference>